<evidence type="ECO:0000256" key="1">
    <source>
        <dbReference type="ARBA" id="ARBA00004123"/>
    </source>
</evidence>
<feature type="compositionally biased region" description="Low complexity" evidence="6">
    <location>
        <begin position="364"/>
        <end position="382"/>
    </location>
</feature>
<dbReference type="InterPro" id="IPR009057">
    <property type="entry name" value="Homeodomain-like_sf"/>
</dbReference>
<feature type="region of interest" description="Disordered" evidence="6">
    <location>
        <begin position="102"/>
        <end position="217"/>
    </location>
</feature>
<sequence length="382" mass="42296">MLLRSRPLSIYSQFSSPDSTMDFSDKMQRCHDYIEALEEERRKIQVFQRELPLCLELVSQAIESCRQQMSGTTQEYFHGQSECSEQTSSDGPVLEEFIPIKKTSDDEDEQQSHQPNNNKDKNNDKSGKKSDWLRSVQLWNQTPDPPVKEDTPRKIPSMEVKKNGGAFHPFKRDKAVSTNPTSAPAAATSSTAETATGCSSGSRKEEKEGQSQRKARRCWSPELHRRFLHALQQLGGSHVATPKQIRELMKVDGLTNDEVKSHLQKYRLHTRRPNPAIQHNGNPQAPQFVVVGGIWVPPPEYTAVAATTSSGEATGVTTANGIYAPVAAVPPAHPQGLTQRQQPMKPKKSQSEERGSHSEAGVQSNSPATSSSTHTTTTSPVF</sequence>
<dbReference type="GO" id="GO:0003700">
    <property type="term" value="F:DNA-binding transcription factor activity"/>
    <property type="evidence" value="ECO:0007669"/>
    <property type="project" value="InterPro"/>
</dbReference>
<organism evidence="8 9">
    <name type="scientific">Vitis rotundifolia</name>
    <name type="common">Muscadine grape</name>
    <dbReference type="NCBI Taxonomy" id="103349"/>
    <lineage>
        <taxon>Eukaryota</taxon>
        <taxon>Viridiplantae</taxon>
        <taxon>Streptophyta</taxon>
        <taxon>Embryophyta</taxon>
        <taxon>Tracheophyta</taxon>
        <taxon>Spermatophyta</taxon>
        <taxon>Magnoliopsida</taxon>
        <taxon>eudicotyledons</taxon>
        <taxon>Gunneridae</taxon>
        <taxon>Pentapetalae</taxon>
        <taxon>rosids</taxon>
        <taxon>Vitales</taxon>
        <taxon>Vitaceae</taxon>
        <taxon>Viteae</taxon>
        <taxon>Vitis</taxon>
    </lineage>
</organism>
<dbReference type="NCBIfam" id="TIGR01557">
    <property type="entry name" value="myb_SHAQKYF"/>
    <property type="match status" value="1"/>
</dbReference>
<name>A0AA39E4H5_VITRO</name>
<evidence type="ECO:0000256" key="5">
    <source>
        <dbReference type="ARBA" id="ARBA00023242"/>
    </source>
</evidence>
<dbReference type="Pfam" id="PF26575">
    <property type="entry name" value="HHO5_N"/>
    <property type="match status" value="1"/>
</dbReference>
<feature type="compositionally biased region" description="Low complexity" evidence="6">
    <location>
        <begin position="176"/>
        <end position="201"/>
    </location>
</feature>
<feature type="region of interest" description="Disordered" evidence="6">
    <location>
        <begin position="328"/>
        <end position="382"/>
    </location>
</feature>
<feature type="compositionally biased region" description="Basic and acidic residues" evidence="6">
    <location>
        <begin position="202"/>
        <end position="211"/>
    </location>
</feature>
<dbReference type="GO" id="GO:0005634">
    <property type="term" value="C:nucleus"/>
    <property type="evidence" value="ECO:0007669"/>
    <property type="project" value="UniProtKB-SubCell"/>
</dbReference>
<dbReference type="PANTHER" id="PTHR31003:SF16">
    <property type="entry name" value="TRANSCRIPTION FACTOR HHO2"/>
    <property type="match status" value="1"/>
</dbReference>
<accession>A0AA39E4H5</accession>
<dbReference type="SUPFAM" id="SSF46689">
    <property type="entry name" value="Homeodomain-like"/>
    <property type="match status" value="1"/>
</dbReference>
<dbReference type="InterPro" id="IPR058673">
    <property type="entry name" value="HHO5-like_N"/>
</dbReference>
<keyword evidence="9" id="KW-1185">Reference proteome</keyword>
<protein>
    <recommendedName>
        <fullName evidence="7">HTH myb-type domain-containing protein</fullName>
    </recommendedName>
</protein>
<evidence type="ECO:0000313" key="8">
    <source>
        <dbReference type="EMBL" id="KAJ9708128.1"/>
    </source>
</evidence>
<comment type="caution">
    <text evidence="8">The sequence shown here is derived from an EMBL/GenBank/DDBJ whole genome shotgun (WGS) entry which is preliminary data.</text>
</comment>
<keyword evidence="3" id="KW-0238">DNA-binding</keyword>
<dbReference type="Gene3D" id="1.10.10.60">
    <property type="entry name" value="Homeodomain-like"/>
    <property type="match status" value="1"/>
</dbReference>
<evidence type="ECO:0000313" key="9">
    <source>
        <dbReference type="Proteomes" id="UP001168098"/>
    </source>
</evidence>
<evidence type="ECO:0000256" key="3">
    <source>
        <dbReference type="ARBA" id="ARBA00023125"/>
    </source>
</evidence>
<dbReference type="InterPro" id="IPR017930">
    <property type="entry name" value="Myb_dom"/>
</dbReference>
<evidence type="ECO:0000259" key="7">
    <source>
        <dbReference type="PROSITE" id="PS51294"/>
    </source>
</evidence>
<dbReference type="AlphaFoldDB" id="A0AA39E4H5"/>
<dbReference type="GO" id="GO:0003677">
    <property type="term" value="F:DNA binding"/>
    <property type="evidence" value="ECO:0007669"/>
    <property type="project" value="UniProtKB-KW"/>
</dbReference>
<evidence type="ECO:0000256" key="4">
    <source>
        <dbReference type="ARBA" id="ARBA00023163"/>
    </source>
</evidence>
<dbReference type="InterPro" id="IPR001005">
    <property type="entry name" value="SANT/Myb"/>
</dbReference>
<proteinExistence type="predicted"/>
<evidence type="ECO:0000256" key="2">
    <source>
        <dbReference type="ARBA" id="ARBA00023015"/>
    </source>
</evidence>
<dbReference type="InterPro" id="IPR006447">
    <property type="entry name" value="Myb_dom_plants"/>
</dbReference>
<feature type="compositionally biased region" description="Basic and acidic residues" evidence="6">
    <location>
        <begin position="118"/>
        <end position="132"/>
    </location>
</feature>
<dbReference type="Proteomes" id="UP001168098">
    <property type="component" value="Unassembled WGS sequence"/>
</dbReference>
<keyword evidence="5" id="KW-0539">Nucleus</keyword>
<evidence type="ECO:0000256" key="6">
    <source>
        <dbReference type="SAM" id="MobiDB-lite"/>
    </source>
</evidence>
<dbReference type="FunFam" id="1.10.10.60:FF:000002">
    <property type="entry name" value="Myb family transcription factor"/>
    <property type="match status" value="1"/>
</dbReference>
<dbReference type="InterPro" id="IPR044787">
    <property type="entry name" value="HHO5-like"/>
</dbReference>
<dbReference type="EMBL" id="JARBHA010000001">
    <property type="protein sequence ID" value="KAJ9708128.1"/>
    <property type="molecule type" value="Genomic_DNA"/>
</dbReference>
<comment type="subcellular location">
    <subcellularLocation>
        <location evidence="1">Nucleus</location>
    </subcellularLocation>
</comment>
<gene>
    <name evidence="8" type="ORF">PVL29_000271</name>
</gene>
<dbReference type="Pfam" id="PF00249">
    <property type="entry name" value="Myb_DNA-binding"/>
    <property type="match status" value="1"/>
</dbReference>
<keyword evidence="4" id="KW-0804">Transcription</keyword>
<feature type="domain" description="HTH myb-type" evidence="7">
    <location>
        <begin position="211"/>
        <end position="271"/>
    </location>
</feature>
<keyword evidence="2" id="KW-0805">Transcription regulation</keyword>
<reference evidence="8 9" key="1">
    <citation type="journal article" date="2023" name="BMC Biotechnol.">
        <title>Vitis rotundifolia cv Carlos genome sequencing.</title>
        <authorList>
            <person name="Huff M."/>
            <person name="Hulse-Kemp A."/>
            <person name="Scheffler B."/>
            <person name="Youngblood R."/>
            <person name="Simpson S."/>
            <person name="Babiker E."/>
            <person name="Staton M."/>
        </authorList>
    </citation>
    <scope>NUCLEOTIDE SEQUENCE [LARGE SCALE GENOMIC DNA]</scope>
    <source>
        <tissue evidence="8">Leaf</tissue>
    </source>
</reference>
<dbReference type="PANTHER" id="PTHR31003">
    <property type="entry name" value="MYB FAMILY TRANSCRIPTION FACTOR"/>
    <property type="match status" value="1"/>
</dbReference>
<dbReference type="PROSITE" id="PS51294">
    <property type="entry name" value="HTH_MYB"/>
    <property type="match status" value="1"/>
</dbReference>